<gene>
    <name evidence="3" type="ORF">CVAR292_00336</name>
</gene>
<protein>
    <submittedName>
        <fullName evidence="3">Uncharacterized protein</fullName>
    </submittedName>
</protein>
<sequence>MKVLPGCNEVEASDYCAFVTFQEQNISPGNPFTGGGTRRRATTGLARLIIALLVVLIVVVATVGAWLIWGRGGDDDSVTGPVAASSSAVPETESEAQPEIDSVALLENAQVDSVNPAPVPESVEAWGDYVKNRSWNGMLRVFEHAEASPVTEEGGSQFRNTMNHCGEVMYLVTFRSVNENVLLDAQLLDAAKSVRAHAELHDGWMLGTNCELPQFVFVSSTDTSNLGDVAYDVTEYRQSSVAAPAAGTAAEPTFVACDDGMLTAKGRYSDGSWRDTPECDTEQHRRAVRAEAVCGGPYPPAGATQAEYAALCGGSSMPMPLDTTPAAPVPSPVPSPVNPPAPAPDPGPGFTDPGYDPEGDTARGESE</sequence>
<keyword evidence="2" id="KW-1133">Transmembrane helix</keyword>
<reference evidence="4" key="1">
    <citation type="submission" date="2015-11" db="EMBL/GenBank/DDBJ databases">
        <authorList>
            <person name="Dugat-Bony E."/>
        </authorList>
    </citation>
    <scope>NUCLEOTIDE SEQUENCE [LARGE SCALE GENOMIC DNA]</scope>
    <source>
        <strain evidence="4">Mu292</strain>
    </source>
</reference>
<proteinExistence type="predicted"/>
<evidence type="ECO:0000313" key="3">
    <source>
        <dbReference type="EMBL" id="CUU65027.1"/>
    </source>
</evidence>
<keyword evidence="2" id="KW-0472">Membrane</keyword>
<feature type="region of interest" description="Disordered" evidence="1">
    <location>
        <begin position="321"/>
        <end position="367"/>
    </location>
</feature>
<dbReference type="Proteomes" id="UP000182498">
    <property type="component" value="Unassembled WGS sequence"/>
</dbReference>
<evidence type="ECO:0000313" key="4">
    <source>
        <dbReference type="Proteomes" id="UP000182498"/>
    </source>
</evidence>
<accession>A0A120N4U6</accession>
<feature type="compositionally biased region" description="Pro residues" evidence="1">
    <location>
        <begin position="327"/>
        <end position="347"/>
    </location>
</feature>
<feature type="region of interest" description="Disordered" evidence="1">
    <location>
        <begin position="79"/>
        <end position="98"/>
    </location>
</feature>
<keyword evidence="4" id="KW-1185">Reference proteome</keyword>
<dbReference type="AlphaFoldDB" id="A0A120N4U6"/>
<keyword evidence="2" id="KW-0812">Transmembrane</keyword>
<evidence type="ECO:0000256" key="2">
    <source>
        <dbReference type="SAM" id="Phobius"/>
    </source>
</evidence>
<feature type="transmembrane region" description="Helical" evidence="2">
    <location>
        <begin position="48"/>
        <end position="69"/>
    </location>
</feature>
<name>A0A120N4U6_9CORY</name>
<evidence type="ECO:0000256" key="1">
    <source>
        <dbReference type="SAM" id="MobiDB-lite"/>
    </source>
</evidence>
<organism evidence="3 4">
    <name type="scientific">Corynebacterium variabile</name>
    <dbReference type="NCBI Taxonomy" id="1727"/>
    <lineage>
        <taxon>Bacteria</taxon>
        <taxon>Bacillati</taxon>
        <taxon>Actinomycetota</taxon>
        <taxon>Actinomycetes</taxon>
        <taxon>Mycobacteriales</taxon>
        <taxon>Corynebacteriaceae</taxon>
        <taxon>Corynebacterium</taxon>
    </lineage>
</organism>
<dbReference type="EMBL" id="FAUH01000002">
    <property type="protein sequence ID" value="CUU65027.1"/>
    <property type="molecule type" value="Genomic_DNA"/>
</dbReference>